<name>A0AAV7SNX9_PLEWA</name>
<proteinExistence type="predicted"/>
<sequence>MGLSRGGTPHMYKYWDEKQGIRSNEDYRTPTAGAVFCRQSLDTGRRLHTCTARAPLDERPPSGVQRVPARGNASFFLRMRGTSTTCVVAAALL</sequence>
<dbReference type="EMBL" id="JANPWB010000008">
    <property type="protein sequence ID" value="KAJ1165794.1"/>
    <property type="molecule type" value="Genomic_DNA"/>
</dbReference>
<organism evidence="1 2">
    <name type="scientific">Pleurodeles waltl</name>
    <name type="common">Iberian ribbed newt</name>
    <dbReference type="NCBI Taxonomy" id="8319"/>
    <lineage>
        <taxon>Eukaryota</taxon>
        <taxon>Metazoa</taxon>
        <taxon>Chordata</taxon>
        <taxon>Craniata</taxon>
        <taxon>Vertebrata</taxon>
        <taxon>Euteleostomi</taxon>
        <taxon>Amphibia</taxon>
        <taxon>Batrachia</taxon>
        <taxon>Caudata</taxon>
        <taxon>Salamandroidea</taxon>
        <taxon>Salamandridae</taxon>
        <taxon>Pleurodelinae</taxon>
        <taxon>Pleurodeles</taxon>
    </lineage>
</organism>
<reference evidence="1" key="1">
    <citation type="journal article" date="2022" name="bioRxiv">
        <title>Sequencing and chromosome-scale assembly of the giantPleurodeles waltlgenome.</title>
        <authorList>
            <person name="Brown T."/>
            <person name="Elewa A."/>
            <person name="Iarovenko S."/>
            <person name="Subramanian E."/>
            <person name="Araus A.J."/>
            <person name="Petzold A."/>
            <person name="Susuki M."/>
            <person name="Suzuki K.-i.T."/>
            <person name="Hayashi T."/>
            <person name="Toyoda A."/>
            <person name="Oliveira C."/>
            <person name="Osipova E."/>
            <person name="Leigh N.D."/>
            <person name="Simon A."/>
            <person name="Yun M.H."/>
        </authorList>
    </citation>
    <scope>NUCLEOTIDE SEQUENCE</scope>
    <source>
        <strain evidence="1">20211129_DDA</strain>
        <tissue evidence="1">Liver</tissue>
    </source>
</reference>
<comment type="caution">
    <text evidence="1">The sequence shown here is derived from an EMBL/GenBank/DDBJ whole genome shotgun (WGS) entry which is preliminary data.</text>
</comment>
<gene>
    <name evidence="1" type="ORF">NDU88_006211</name>
</gene>
<evidence type="ECO:0000313" key="2">
    <source>
        <dbReference type="Proteomes" id="UP001066276"/>
    </source>
</evidence>
<protein>
    <submittedName>
        <fullName evidence="1">Uncharacterized protein</fullName>
    </submittedName>
</protein>
<keyword evidence="2" id="KW-1185">Reference proteome</keyword>
<dbReference type="AlphaFoldDB" id="A0AAV7SNX9"/>
<evidence type="ECO:0000313" key="1">
    <source>
        <dbReference type="EMBL" id="KAJ1165794.1"/>
    </source>
</evidence>
<accession>A0AAV7SNX9</accession>
<dbReference type="Proteomes" id="UP001066276">
    <property type="component" value="Chromosome 4_2"/>
</dbReference>